<dbReference type="Proteomes" id="UP000824782">
    <property type="component" value="Unassembled WGS sequence"/>
</dbReference>
<keyword evidence="3" id="KW-1185">Reference proteome</keyword>
<organism evidence="2 3">
    <name type="scientific">Engystomops pustulosus</name>
    <name type="common">Tungara frog</name>
    <name type="synonym">Physalaemus pustulosus</name>
    <dbReference type="NCBI Taxonomy" id="76066"/>
    <lineage>
        <taxon>Eukaryota</taxon>
        <taxon>Metazoa</taxon>
        <taxon>Chordata</taxon>
        <taxon>Craniata</taxon>
        <taxon>Vertebrata</taxon>
        <taxon>Euteleostomi</taxon>
        <taxon>Amphibia</taxon>
        <taxon>Batrachia</taxon>
        <taxon>Anura</taxon>
        <taxon>Neobatrachia</taxon>
        <taxon>Hyloidea</taxon>
        <taxon>Leptodactylidae</taxon>
        <taxon>Leiuperinae</taxon>
        <taxon>Engystomops</taxon>
    </lineage>
</organism>
<evidence type="ECO:0000313" key="2">
    <source>
        <dbReference type="EMBL" id="KAG8567442.1"/>
    </source>
</evidence>
<feature type="compositionally biased region" description="Basic and acidic residues" evidence="1">
    <location>
        <begin position="16"/>
        <end position="25"/>
    </location>
</feature>
<feature type="compositionally biased region" description="Polar residues" evidence="1">
    <location>
        <begin position="1"/>
        <end position="15"/>
    </location>
</feature>
<sequence>MDCTTSPSEVSSLIKTSEEHNWDEEKQSCRANRYPSIDQPENQILTENTRNARLVGLRWTCICCPP</sequence>
<evidence type="ECO:0000256" key="1">
    <source>
        <dbReference type="SAM" id="MobiDB-lite"/>
    </source>
</evidence>
<protein>
    <submittedName>
        <fullName evidence="2">Uncharacterized protein</fullName>
    </submittedName>
</protein>
<proteinExistence type="predicted"/>
<reference evidence="2" key="1">
    <citation type="thesis" date="2020" institute="ProQuest LLC" country="789 East Eisenhower Parkway, Ann Arbor, MI, USA">
        <title>Comparative Genomics and Chromosome Evolution.</title>
        <authorList>
            <person name="Mudd A.B."/>
        </authorList>
    </citation>
    <scope>NUCLEOTIDE SEQUENCE</scope>
    <source>
        <strain evidence="2">237g6f4</strain>
        <tissue evidence="2">Blood</tissue>
    </source>
</reference>
<comment type="caution">
    <text evidence="2">The sequence shown here is derived from an EMBL/GenBank/DDBJ whole genome shotgun (WGS) entry which is preliminary data.</text>
</comment>
<evidence type="ECO:0000313" key="3">
    <source>
        <dbReference type="Proteomes" id="UP000824782"/>
    </source>
</evidence>
<accession>A0AAV7B210</accession>
<feature type="region of interest" description="Disordered" evidence="1">
    <location>
        <begin position="1"/>
        <end position="25"/>
    </location>
</feature>
<dbReference type="AlphaFoldDB" id="A0AAV7B210"/>
<dbReference type="EMBL" id="WNYA01000006">
    <property type="protein sequence ID" value="KAG8567442.1"/>
    <property type="molecule type" value="Genomic_DNA"/>
</dbReference>
<name>A0AAV7B210_ENGPU</name>
<gene>
    <name evidence="2" type="ORF">GDO81_013626</name>
</gene>